<dbReference type="EMBL" id="JQIM01000009">
    <property type="protein sequence ID" value="KGX11070.1"/>
    <property type="molecule type" value="Genomic_DNA"/>
</dbReference>
<dbReference type="OMA" id="YFARRPN"/>
<accession>A0A069BG07</accession>
<dbReference type="EMBL" id="PHRB01000044">
    <property type="protein sequence ID" value="PJO62517.1"/>
    <property type="molecule type" value="Genomic_DNA"/>
</dbReference>
<dbReference type="GeneID" id="93063481"/>
<evidence type="ECO:0000313" key="1">
    <source>
        <dbReference type="EMBL" id="KGX11070.1"/>
    </source>
</evidence>
<dbReference type="OrthoDB" id="9031594at2"/>
<evidence type="ECO:0000313" key="4">
    <source>
        <dbReference type="Proteomes" id="UP000231878"/>
    </source>
</evidence>
<gene>
    <name evidence="2" type="ORF">CWD88_30600</name>
    <name evidence="1" type="ORF">Y036_3705</name>
</gene>
<dbReference type="RefSeq" id="WP_004524253.1">
    <property type="nucleotide sequence ID" value="NZ_AP028072.1"/>
</dbReference>
<organism evidence="1 3">
    <name type="scientific">Burkholderia pseudomallei</name>
    <name type="common">Pseudomonas pseudomallei</name>
    <dbReference type="NCBI Taxonomy" id="28450"/>
    <lineage>
        <taxon>Bacteria</taxon>
        <taxon>Pseudomonadati</taxon>
        <taxon>Pseudomonadota</taxon>
        <taxon>Betaproteobacteria</taxon>
        <taxon>Burkholderiales</taxon>
        <taxon>Burkholderiaceae</taxon>
        <taxon>Burkholderia</taxon>
        <taxon>pseudomallei group</taxon>
    </lineage>
</organism>
<reference evidence="1 3" key="1">
    <citation type="submission" date="2014-08" db="EMBL/GenBank/DDBJ databases">
        <authorList>
            <person name="Bunnell A."/>
            <person name="Chain P.S."/>
            <person name="Chertkov O."/>
            <person name="Currie B.J."/>
            <person name="Daligault H.E."/>
            <person name="Davenport K.W."/>
            <person name="Davis C."/>
            <person name="Gleasner C.D."/>
            <person name="Johnson S.L."/>
            <person name="Kaestli M."/>
            <person name="Koren S."/>
            <person name="Kunde Y.A."/>
            <person name="Mayo M."/>
            <person name="McMurry K.K."/>
            <person name="Price E.P."/>
            <person name="Reitenga K.G."/>
            <person name="Robison R."/>
            <person name="Rosovitz M.J."/>
            <person name="Sarovich D.S."/>
            <person name="Teshima H."/>
        </authorList>
    </citation>
    <scope>NUCLEOTIDE SEQUENCE [LARGE SCALE GENOMIC DNA]</scope>
    <source>
        <strain evidence="1 3">MSHR44</strain>
    </source>
</reference>
<evidence type="ECO:0000313" key="3">
    <source>
        <dbReference type="Proteomes" id="UP000030475"/>
    </source>
</evidence>
<protein>
    <submittedName>
        <fullName evidence="1">Uncharacterized protein</fullName>
    </submittedName>
</protein>
<dbReference type="KEGG" id="but:X994_5811"/>
<proteinExistence type="predicted"/>
<reference evidence="2 4" key="2">
    <citation type="submission" date="2017-11" db="EMBL/GenBank/DDBJ databases">
        <title>Molecular characterization of Burkholderia pseudomallei and closely related isolates from Vietnam.</title>
        <authorList>
            <person name="Ustinov D.V."/>
            <person name="Antonov A.S."/>
            <person name="Avdusheva E.F."/>
            <person name="Shpak I.M."/>
            <person name="Zakharova I.B."/>
            <person name="Thi L.A."/>
            <person name="Teteryatnikova N."/>
            <person name="Lopasteyskaya Y.A."/>
            <person name="Kuzyutina J.A."/>
            <person name="Ngo T.N."/>
            <person name="Victorov D.V."/>
        </authorList>
    </citation>
    <scope>NUCLEOTIDE SEQUENCE [LARGE SCALE GENOMIC DNA]</scope>
    <source>
        <strain evidence="2 4">V1512</strain>
    </source>
</reference>
<dbReference type="Proteomes" id="UP000231878">
    <property type="component" value="Unassembled WGS sequence"/>
</dbReference>
<dbReference type="Proteomes" id="UP000030475">
    <property type="component" value="Unassembled WGS sequence"/>
</dbReference>
<comment type="caution">
    <text evidence="1">The sequence shown here is derived from an EMBL/GenBank/DDBJ whole genome shotgun (WGS) entry which is preliminary data.</text>
</comment>
<dbReference type="AlphaFoldDB" id="A0A069BG07"/>
<sequence length="116" mass="12678">MGFVEVERRRANVGKPNDIDGATLVSEVRSEPLVSAGGAPCDDAPLTLYGAYRQGFADYLAGRPNPYRIGSRLAGIWHEGHAEAASNDALDFAVRVRFCWGARAAANPIAFFRRRR</sequence>
<evidence type="ECO:0000313" key="2">
    <source>
        <dbReference type="EMBL" id="PJO62517.1"/>
    </source>
</evidence>
<name>A0A069BG07_BURPE</name>